<dbReference type="GO" id="GO:0006508">
    <property type="term" value="P:proteolysis"/>
    <property type="evidence" value="ECO:0007669"/>
    <property type="project" value="InterPro"/>
</dbReference>
<dbReference type="PANTHER" id="PTHR30023:SF0">
    <property type="entry name" value="PENICILLIN-SENSITIVE CARBOXYPEPTIDASE A"/>
    <property type="match status" value="1"/>
</dbReference>
<keyword evidence="2" id="KW-0378">Hydrolase</keyword>
<dbReference type="SUPFAM" id="SSF56601">
    <property type="entry name" value="beta-lactamase/transpeptidase-like"/>
    <property type="match status" value="1"/>
</dbReference>
<evidence type="ECO:0000256" key="1">
    <source>
        <dbReference type="ARBA" id="ARBA00006096"/>
    </source>
</evidence>
<evidence type="ECO:0000313" key="4">
    <source>
        <dbReference type="EMBL" id="SDW19463.1"/>
    </source>
</evidence>
<feature type="signal peptide" evidence="3">
    <location>
        <begin position="1"/>
        <end position="24"/>
    </location>
</feature>
<comment type="similarity">
    <text evidence="1">Belongs to the peptidase S13 family.</text>
</comment>
<dbReference type="PRINTS" id="PR00922">
    <property type="entry name" value="DADACBPTASE3"/>
</dbReference>
<protein>
    <submittedName>
        <fullName evidence="4">D-alanyl-D-alanine carboxypeptidase / D-alanyl-D-alanine-endopeptidase (Penicillin-binding protein 4)</fullName>
    </submittedName>
</protein>
<reference evidence="5" key="1">
    <citation type="submission" date="2016-10" db="EMBL/GenBank/DDBJ databases">
        <authorList>
            <person name="Varghese N."/>
            <person name="Submissions S."/>
        </authorList>
    </citation>
    <scope>NUCLEOTIDE SEQUENCE [LARGE SCALE GENOMIC DNA]</scope>
    <source>
        <strain evidence="5">DSM 25030</strain>
    </source>
</reference>
<keyword evidence="5" id="KW-1185">Reference proteome</keyword>
<name>A0A1H2RJ06_9FLAO</name>
<dbReference type="OrthoDB" id="9802627at2"/>
<keyword evidence="3" id="KW-0732">Signal</keyword>
<dbReference type="PROSITE" id="PS51257">
    <property type="entry name" value="PROKAR_LIPOPROTEIN"/>
    <property type="match status" value="1"/>
</dbReference>
<feature type="chain" id="PRO_5011679074" evidence="3">
    <location>
        <begin position="25"/>
        <end position="429"/>
    </location>
</feature>
<evidence type="ECO:0000313" key="5">
    <source>
        <dbReference type="Proteomes" id="UP000199592"/>
    </source>
</evidence>
<dbReference type="InterPro" id="IPR012338">
    <property type="entry name" value="Beta-lactam/transpept-like"/>
</dbReference>
<evidence type="ECO:0000256" key="2">
    <source>
        <dbReference type="ARBA" id="ARBA00022801"/>
    </source>
</evidence>
<dbReference type="PANTHER" id="PTHR30023">
    <property type="entry name" value="D-ALANYL-D-ALANINE CARBOXYPEPTIDASE"/>
    <property type="match status" value="1"/>
</dbReference>
<dbReference type="Pfam" id="PF02113">
    <property type="entry name" value="Peptidase_S13"/>
    <property type="match status" value="2"/>
</dbReference>
<organism evidence="4 5">
    <name type="scientific">Flagellimonas zhangzhouensis</name>
    <dbReference type="NCBI Taxonomy" id="1073328"/>
    <lineage>
        <taxon>Bacteria</taxon>
        <taxon>Pseudomonadati</taxon>
        <taxon>Bacteroidota</taxon>
        <taxon>Flavobacteriia</taxon>
        <taxon>Flavobacteriales</taxon>
        <taxon>Flavobacteriaceae</taxon>
        <taxon>Flagellimonas</taxon>
    </lineage>
</organism>
<dbReference type="EMBL" id="FNMY01000001">
    <property type="protein sequence ID" value="SDW19463.1"/>
    <property type="molecule type" value="Genomic_DNA"/>
</dbReference>
<accession>A0A1H2RJ06</accession>
<dbReference type="Proteomes" id="UP000199592">
    <property type="component" value="Unassembled WGS sequence"/>
</dbReference>
<dbReference type="STRING" id="1073328.SAMN05216294_2031"/>
<dbReference type="GO" id="GO:0004185">
    <property type="term" value="F:serine-type carboxypeptidase activity"/>
    <property type="evidence" value="ECO:0007669"/>
    <property type="project" value="InterPro"/>
</dbReference>
<evidence type="ECO:0000256" key="3">
    <source>
        <dbReference type="SAM" id="SignalP"/>
    </source>
</evidence>
<dbReference type="GO" id="GO:0000270">
    <property type="term" value="P:peptidoglycan metabolic process"/>
    <property type="evidence" value="ECO:0007669"/>
    <property type="project" value="TreeGrafter"/>
</dbReference>
<dbReference type="AlphaFoldDB" id="A0A1H2RJ06"/>
<dbReference type="Gene3D" id="3.40.710.10">
    <property type="entry name" value="DD-peptidase/beta-lactamase superfamily"/>
    <property type="match status" value="2"/>
</dbReference>
<gene>
    <name evidence="4" type="ORF">SAMN04487892_0679</name>
</gene>
<dbReference type="InterPro" id="IPR000667">
    <property type="entry name" value="Peptidase_S13"/>
</dbReference>
<sequence>MNKKNKPKYNNLIFSSFTCFFLLASCVSTKKTLNSRLTSEGLNNSFHGLVVVDAKTEKEVFNHNGDKYFTPASNTKIVTLYSAIKLLPKNIPTLIYVVQNDTLFIKGTGDPSWLHPYLMDSTAVKWLKNQNTIALYTNNHNEDRFGPGWAWEDYDTYFSPEKTTLPLYGNVVTISNSDSLGLKVSPSFFKNQTEIKEAPFKRDELGNHFYIDPTEKDTLEVPFITSDSLMQHLLSSVLDKDIALTDHFPSGEQQILFGMETDSILKRMLLKSDNFLAEQLLLTASSTLSDTLSTKTAINFMLDNHLGDLDQQPRWVDGSGLSRYNLFTPRSFVQILQKLYAEVPEERLFNLIPMWGPDSTVETWEDATTEPFLLAKSGSVGNNYNLSGYIKTKSGKLLIFSFMNNHFRVPSIEIRRNMYETLKGLYENY</sequence>
<keyword evidence="4" id="KW-0645">Protease</keyword>
<proteinExistence type="inferred from homology"/>
<keyword evidence="4" id="KW-0121">Carboxypeptidase</keyword>
<dbReference type="RefSeq" id="WP_090295001.1">
    <property type="nucleotide sequence ID" value="NZ_FNKI01000002.1"/>
</dbReference>